<keyword evidence="1 2" id="KW-0238">DNA-binding</keyword>
<dbReference type="InterPro" id="IPR009057">
    <property type="entry name" value="Homeodomain-like_sf"/>
</dbReference>
<dbReference type="GO" id="GO:0003700">
    <property type="term" value="F:DNA-binding transcription factor activity"/>
    <property type="evidence" value="ECO:0007669"/>
    <property type="project" value="TreeGrafter"/>
</dbReference>
<feature type="domain" description="HTH tetR-type" evidence="3">
    <location>
        <begin position="1"/>
        <end position="58"/>
    </location>
</feature>
<organism evidence="4 5">
    <name type="scientific">Sphingomonas dokdonensis</name>
    <dbReference type="NCBI Taxonomy" id="344880"/>
    <lineage>
        <taxon>Bacteria</taxon>
        <taxon>Pseudomonadati</taxon>
        <taxon>Pseudomonadota</taxon>
        <taxon>Alphaproteobacteria</taxon>
        <taxon>Sphingomonadales</taxon>
        <taxon>Sphingomonadaceae</taxon>
        <taxon>Sphingomonas</taxon>
    </lineage>
</organism>
<accession>A0A245ZV15</accession>
<evidence type="ECO:0000256" key="2">
    <source>
        <dbReference type="PROSITE-ProRule" id="PRU00335"/>
    </source>
</evidence>
<gene>
    <name evidence="4" type="ORF">SPDO_04700</name>
</gene>
<dbReference type="InterPro" id="IPR050109">
    <property type="entry name" value="HTH-type_TetR-like_transc_reg"/>
</dbReference>
<dbReference type="Proteomes" id="UP000197290">
    <property type="component" value="Unassembled WGS sequence"/>
</dbReference>
<evidence type="ECO:0000259" key="3">
    <source>
        <dbReference type="PROSITE" id="PS50977"/>
    </source>
</evidence>
<dbReference type="SUPFAM" id="SSF46689">
    <property type="entry name" value="Homeodomain-like"/>
    <property type="match status" value="1"/>
</dbReference>
<dbReference type="Gene3D" id="1.10.357.10">
    <property type="entry name" value="Tetracycline Repressor, domain 2"/>
    <property type="match status" value="1"/>
</dbReference>
<dbReference type="InterPro" id="IPR041586">
    <property type="entry name" value="PsrA_TetR_C"/>
</dbReference>
<protein>
    <submittedName>
        <fullName evidence="4">DNA-binding transcriptional repressor AcrR</fullName>
    </submittedName>
</protein>
<sequence>MDRILDAAEELFSQRGIDQVMLKDVAEHVGVHSSLLRYYVRDKQDLFHAVLDQRTPLTSERRLAALNRYEQEHAGDLTIEGVLHAYLDAEPANGRLDDRGWRHFGALGARVTAARTGGEALLDAYFEPVMVRLICLLRKAQPSCRTEDILWSCHFLSGALAITLAGVRRSGAKTNNNCFNYDLPDAKNRLIAVAAAGLRDAHLSRNGARATPRRSAG</sequence>
<evidence type="ECO:0000256" key="1">
    <source>
        <dbReference type="ARBA" id="ARBA00023125"/>
    </source>
</evidence>
<dbReference type="InterPro" id="IPR001647">
    <property type="entry name" value="HTH_TetR"/>
</dbReference>
<evidence type="ECO:0000313" key="5">
    <source>
        <dbReference type="Proteomes" id="UP000197290"/>
    </source>
</evidence>
<dbReference type="InterPro" id="IPR036271">
    <property type="entry name" value="Tet_transcr_reg_TetR-rel_C_sf"/>
</dbReference>
<reference evidence="4 5" key="1">
    <citation type="submission" date="2017-03" db="EMBL/GenBank/DDBJ databases">
        <title>Genome sequence of Sphingomonas dokdonensis DSM 21029.</title>
        <authorList>
            <person name="Poehlein A."/>
            <person name="Wuebbeler J.H."/>
            <person name="Steinbuechel A."/>
            <person name="Daniel R."/>
        </authorList>
    </citation>
    <scope>NUCLEOTIDE SEQUENCE [LARGE SCALE GENOMIC DNA]</scope>
    <source>
        <strain evidence="4 5">DSM 21029</strain>
    </source>
</reference>
<comment type="caution">
    <text evidence="4">The sequence shown here is derived from an EMBL/GenBank/DDBJ whole genome shotgun (WGS) entry which is preliminary data.</text>
</comment>
<proteinExistence type="predicted"/>
<dbReference type="AlphaFoldDB" id="A0A245ZV15"/>
<dbReference type="Pfam" id="PF00440">
    <property type="entry name" value="TetR_N"/>
    <property type="match status" value="1"/>
</dbReference>
<feature type="DNA-binding region" description="H-T-H motif" evidence="2">
    <location>
        <begin position="21"/>
        <end position="40"/>
    </location>
</feature>
<dbReference type="SUPFAM" id="SSF48498">
    <property type="entry name" value="Tetracyclin repressor-like, C-terminal domain"/>
    <property type="match status" value="1"/>
</dbReference>
<dbReference type="PROSITE" id="PS50977">
    <property type="entry name" value="HTH_TETR_2"/>
    <property type="match status" value="1"/>
</dbReference>
<dbReference type="EMBL" id="NBBI01000001">
    <property type="protein sequence ID" value="OWK33589.1"/>
    <property type="molecule type" value="Genomic_DNA"/>
</dbReference>
<name>A0A245ZV15_9SPHN</name>
<dbReference type="GO" id="GO:0000976">
    <property type="term" value="F:transcription cis-regulatory region binding"/>
    <property type="evidence" value="ECO:0007669"/>
    <property type="project" value="TreeGrafter"/>
</dbReference>
<dbReference type="PANTHER" id="PTHR30055:SF181">
    <property type="entry name" value="BLR6905 PROTEIN"/>
    <property type="match status" value="1"/>
</dbReference>
<dbReference type="PRINTS" id="PR00455">
    <property type="entry name" value="HTHTETR"/>
</dbReference>
<evidence type="ECO:0000313" key="4">
    <source>
        <dbReference type="EMBL" id="OWK33589.1"/>
    </source>
</evidence>
<keyword evidence="5" id="KW-1185">Reference proteome</keyword>
<dbReference type="Pfam" id="PF17939">
    <property type="entry name" value="TetR_C_30"/>
    <property type="match status" value="1"/>
</dbReference>
<dbReference type="PANTHER" id="PTHR30055">
    <property type="entry name" value="HTH-TYPE TRANSCRIPTIONAL REGULATOR RUTR"/>
    <property type="match status" value="1"/>
</dbReference>